<dbReference type="Proteomes" id="UP000807504">
    <property type="component" value="Unassembled WGS sequence"/>
</dbReference>
<protein>
    <submittedName>
        <fullName evidence="2">Uncharacterized protein</fullName>
    </submittedName>
</protein>
<proteinExistence type="predicted"/>
<feature type="compositionally biased region" description="Basic and acidic residues" evidence="1">
    <location>
        <begin position="1"/>
        <end position="19"/>
    </location>
</feature>
<feature type="region of interest" description="Disordered" evidence="1">
    <location>
        <begin position="1"/>
        <end position="32"/>
    </location>
</feature>
<comment type="caution">
    <text evidence="2">The sequence shown here is derived from an EMBL/GenBank/DDBJ whole genome shotgun (WGS) entry which is preliminary data.</text>
</comment>
<evidence type="ECO:0000313" key="3">
    <source>
        <dbReference type="Proteomes" id="UP000807504"/>
    </source>
</evidence>
<organism evidence="2 3">
    <name type="scientific">Argiope bruennichi</name>
    <name type="common">Wasp spider</name>
    <name type="synonym">Aranea bruennichi</name>
    <dbReference type="NCBI Taxonomy" id="94029"/>
    <lineage>
        <taxon>Eukaryota</taxon>
        <taxon>Metazoa</taxon>
        <taxon>Ecdysozoa</taxon>
        <taxon>Arthropoda</taxon>
        <taxon>Chelicerata</taxon>
        <taxon>Arachnida</taxon>
        <taxon>Araneae</taxon>
        <taxon>Araneomorphae</taxon>
        <taxon>Entelegynae</taxon>
        <taxon>Araneoidea</taxon>
        <taxon>Araneidae</taxon>
        <taxon>Argiope</taxon>
    </lineage>
</organism>
<keyword evidence="3" id="KW-1185">Reference proteome</keyword>
<name>A0A8T0FP50_ARGBR</name>
<gene>
    <name evidence="2" type="ORF">HNY73_003759</name>
</gene>
<reference evidence="2" key="2">
    <citation type="submission" date="2020-06" db="EMBL/GenBank/DDBJ databases">
        <authorList>
            <person name="Sheffer M."/>
        </authorList>
    </citation>
    <scope>NUCLEOTIDE SEQUENCE</scope>
</reference>
<evidence type="ECO:0000313" key="2">
    <source>
        <dbReference type="EMBL" id="KAF8792115.1"/>
    </source>
</evidence>
<dbReference type="AlphaFoldDB" id="A0A8T0FP50"/>
<sequence length="104" mass="10726">MLRYSKEEKKFFGRKEGREGGGGGILPSTNFPTAARAINNQPIPSESTADGAAPCPPRQNFIACDFPIPAPTPTKAGGQPSEMPGGVGGDASRRATAANGFAHL</sequence>
<reference evidence="2" key="1">
    <citation type="journal article" date="2020" name="bioRxiv">
        <title>Chromosome-level reference genome of the European wasp spider Argiope bruennichi: a resource for studies on range expansion and evolutionary adaptation.</title>
        <authorList>
            <person name="Sheffer M.M."/>
            <person name="Hoppe A."/>
            <person name="Krehenwinkel H."/>
            <person name="Uhl G."/>
            <person name="Kuss A.W."/>
            <person name="Jensen L."/>
            <person name="Jensen C."/>
            <person name="Gillespie R.G."/>
            <person name="Hoff K.J."/>
            <person name="Prost S."/>
        </authorList>
    </citation>
    <scope>NUCLEOTIDE SEQUENCE</scope>
</reference>
<evidence type="ECO:0000256" key="1">
    <source>
        <dbReference type="SAM" id="MobiDB-lite"/>
    </source>
</evidence>
<dbReference type="EMBL" id="JABXBU010000003">
    <property type="protein sequence ID" value="KAF8792115.1"/>
    <property type="molecule type" value="Genomic_DNA"/>
</dbReference>
<feature type="region of interest" description="Disordered" evidence="1">
    <location>
        <begin position="67"/>
        <end position="104"/>
    </location>
</feature>
<accession>A0A8T0FP50</accession>